<feature type="region of interest" description="Disordered" evidence="1">
    <location>
        <begin position="32"/>
        <end position="109"/>
    </location>
</feature>
<reference evidence="2" key="1">
    <citation type="submission" date="2022-11" db="EMBL/GenBank/DDBJ databases">
        <title>Centuries of genome instability and evolution in soft-shell clam transmissible cancer (bioRxiv).</title>
        <authorList>
            <person name="Hart S.F.M."/>
            <person name="Yonemitsu M.A."/>
            <person name="Giersch R.M."/>
            <person name="Beal B.F."/>
            <person name="Arriagada G."/>
            <person name="Davis B.W."/>
            <person name="Ostrander E.A."/>
            <person name="Goff S.P."/>
            <person name="Metzger M.J."/>
        </authorList>
    </citation>
    <scope>NUCLEOTIDE SEQUENCE</scope>
    <source>
        <strain evidence="2">MELC-2E11</strain>
        <tissue evidence="2">Siphon/mantle</tissue>
    </source>
</reference>
<gene>
    <name evidence="2" type="ORF">MAR_022837</name>
</gene>
<evidence type="ECO:0000313" key="3">
    <source>
        <dbReference type="Proteomes" id="UP001164746"/>
    </source>
</evidence>
<evidence type="ECO:0000313" key="2">
    <source>
        <dbReference type="EMBL" id="WAQ98464.1"/>
    </source>
</evidence>
<feature type="compositionally biased region" description="Low complexity" evidence="1">
    <location>
        <begin position="135"/>
        <end position="149"/>
    </location>
</feature>
<keyword evidence="3" id="KW-1185">Reference proteome</keyword>
<dbReference type="EMBL" id="CP111014">
    <property type="protein sequence ID" value="WAQ98464.1"/>
    <property type="molecule type" value="Genomic_DNA"/>
</dbReference>
<feature type="compositionally biased region" description="Acidic residues" evidence="1">
    <location>
        <begin position="152"/>
        <end position="167"/>
    </location>
</feature>
<feature type="region of interest" description="Disordered" evidence="1">
    <location>
        <begin position="134"/>
        <end position="167"/>
    </location>
</feature>
<sequence length="869" mass="97730">MEKILKRCHIIRKSKGPLKRVYKLYETDTSIPVPKRTFFRQQSDPSSTNNDDDSEPDGGSPGENFNPTEDNSTSSHSSLSSKSETSVVNDNNSTSSHSSLSSDADTSVVNDNVSTSSHWDLSFDSDTSVMNDNISTSSHSALSSDSDTSIMNEDDNASPLSSEDETLPEDYGDIGASYDTLLHKYCVLAYAKRFNLSSEATGALKNLASILSPDTNFKHCSGKMDLRSFHYCEKCQTVFPENNPDSFECSECHGLRYEGDQNFQQKYNRKPRCEFIIANIEQQLKHILEKPGMALHQQGDSVIHDIIDGSCYKELCEEGKFLSEESNLSAIMNTDGVPLYFLSKVKLWPIFLAINEIPPLHRFARDNLIVAGMWQGKSTPTPFQHYMSYFANEMNKLSIDGTFICPPNSNRTNVKLSVLLATLDLQAKAYISNMSMHNGEMDALHVKNQVLQQRKGKAIYPYWSEKPPARTSDAVNAAAQQATRRVRVKGICGKSGLSRLHGFDIVCGLVPDYMHGILLGVTKALLKLWFSKSSSGFDFYIGKHIKNVSLRLQNMTPPDSIERLQRDFEINYEHFKATELQVWLLYYGLPCLKNVLAEQYLQHFFLLSEGTFLLLGDSITRTELDRAGLLLDKFYKVASALYGPGSCGLNIHNVGIHVAQFVSYWGPIWCWSCFPFEDCNAAVLQTVHGTGSVTRQYLHIKQQHQQLNELGQKSVNDVVCCKKAQRFLNSMLKSSRKGLGESFSANVCKVVGSLVKVSNDECSNELLGVTESNNVSDLRKFLRVEMLDQMYYSQEYSRMQRRKSKFAVLTAHEVAQNCYISEGSGRHIIKIIQTEQQNVISVSRIMDKLFYMAVDNDRFVSRLPNAHGR</sequence>
<accession>A0ABY7DPH5</accession>
<proteinExistence type="predicted"/>
<organism evidence="2 3">
    <name type="scientific">Mya arenaria</name>
    <name type="common">Soft-shell clam</name>
    <dbReference type="NCBI Taxonomy" id="6604"/>
    <lineage>
        <taxon>Eukaryota</taxon>
        <taxon>Metazoa</taxon>
        <taxon>Spiralia</taxon>
        <taxon>Lophotrochozoa</taxon>
        <taxon>Mollusca</taxon>
        <taxon>Bivalvia</taxon>
        <taxon>Autobranchia</taxon>
        <taxon>Heteroconchia</taxon>
        <taxon>Euheterodonta</taxon>
        <taxon>Imparidentia</taxon>
        <taxon>Neoheterodontei</taxon>
        <taxon>Myida</taxon>
        <taxon>Myoidea</taxon>
        <taxon>Myidae</taxon>
        <taxon>Mya</taxon>
    </lineage>
</organism>
<evidence type="ECO:0000256" key="1">
    <source>
        <dbReference type="SAM" id="MobiDB-lite"/>
    </source>
</evidence>
<dbReference type="PANTHER" id="PTHR46579:SF1">
    <property type="entry name" value="F5_8 TYPE C DOMAIN-CONTAINING PROTEIN"/>
    <property type="match status" value="1"/>
</dbReference>
<name>A0ABY7DPH5_MYAAR</name>
<dbReference type="Proteomes" id="UP001164746">
    <property type="component" value="Chromosome 3"/>
</dbReference>
<feature type="non-terminal residue" evidence="2">
    <location>
        <position position="1"/>
    </location>
</feature>
<feature type="compositionally biased region" description="Low complexity" evidence="1">
    <location>
        <begin position="72"/>
        <end position="109"/>
    </location>
</feature>
<dbReference type="PANTHER" id="PTHR46579">
    <property type="entry name" value="F5/8 TYPE C DOMAIN-CONTAINING PROTEIN-RELATED"/>
    <property type="match status" value="1"/>
</dbReference>
<protein>
    <submittedName>
        <fullName evidence="2">Uncharacterized protein</fullName>
    </submittedName>
</protein>